<proteinExistence type="predicted"/>
<accession>A0ACC2EA42</accession>
<comment type="caution">
    <text evidence="1">The sequence shown here is derived from an EMBL/GenBank/DDBJ whole genome shotgun (WGS) entry which is preliminary data.</text>
</comment>
<dbReference type="EMBL" id="CM055094">
    <property type="protein sequence ID" value="KAJ7563371.1"/>
    <property type="molecule type" value="Genomic_DNA"/>
</dbReference>
<keyword evidence="2" id="KW-1185">Reference proteome</keyword>
<gene>
    <name evidence="1" type="ORF">O6H91_03G107400</name>
</gene>
<protein>
    <submittedName>
        <fullName evidence="1">Uncharacterized protein</fullName>
    </submittedName>
</protein>
<evidence type="ECO:0000313" key="2">
    <source>
        <dbReference type="Proteomes" id="UP001162992"/>
    </source>
</evidence>
<name>A0ACC2EA42_DIPCM</name>
<organism evidence="1 2">
    <name type="scientific">Diphasiastrum complanatum</name>
    <name type="common">Issler's clubmoss</name>
    <name type="synonym">Lycopodium complanatum</name>
    <dbReference type="NCBI Taxonomy" id="34168"/>
    <lineage>
        <taxon>Eukaryota</taxon>
        <taxon>Viridiplantae</taxon>
        <taxon>Streptophyta</taxon>
        <taxon>Embryophyta</taxon>
        <taxon>Tracheophyta</taxon>
        <taxon>Lycopodiopsida</taxon>
        <taxon>Lycopodiales</taxon>
        <taxon>Lycopodiaceae</taxon>
        <taxon>Lycopodioideae</taxon>
        <taxon>Diphasiastrum</taxon>
    </lineage>
</organism>
<reference evidence="2" key="1">
    <citation type="journal article" date="2024" name="Proc. Natl. Acad. Sci. U.S.A.">
        <title>Extraordinary preservation of gene collinearity over three hundred million years revealed in homosporous lycophytes.</title>
        <authorList>
            <person name="Li C."/>
            <person name="Wickell D."/>
            <person name="Kuo L.Y."/>
            <person name="Chen X."/>
            <person name="Nie B."/>
            <person name="Liao X."/>
            <person name="Peng D."/>
            <person name="Ji J."/>
            <person name="Jenkins J."/>
            <person name="Williams M."/>
            <person name="Shu S."/>
            <person name="Plott C."/>
            <person name="Barry K."/>
            <person name="Rajasekar S."/>
            <person name="Grimwood J."/>
            <person name="Han X."/>
            <person name="Sun S."/>
            <person name="Hou Z."/>
            <person name="He W."/>
            <person name="Dai G."/>
            <person name="Sun C."/>
            <person name="Schmutz J."/>
            <person name="Leebens-Mack J.H."/>
            <person name="Li F.W."/>
            <person name="Wang L."/>
        </authorList>
    </citation>
    <scope>NUCLEOTIDE SEQUENCE [LARGE SCALE GENOMIC DNA]</scope>
    <source>
        <strain evidence="2">cv. PW_Plant_1</strain>
    </source>
</reference>
<sequence>MEVSPSQISPLTPQESGVNLSLNPPARASNSTCQDSSLLVLASDLVVDADSFGFSGNAKCLDNNDSAASMADNDDFKDLEELQVLRVEGCDREGRRIVRIVGKFYPATVVDSGRLKRYAHSKLLNELKEESFVIVYFHTLVQRNENSPGMLALRQIYEALPGEKKQKLQTIYFVHPGLRSRLLLATLGRYFLSEGLYWKINYVSRIEFLWDHIKKGEVDVPEFVHEHDNDLESSPLLDYGLVVDPLQAYEATSSSSAAYSRHSNRFIM</sequence>
<dbReference type="Proteomes" id="UP001162992">
    <property type="component" value="Chromosome 3"/>
</dbReference>
<evidence type="ECO:0000313" key="1">
    <source>
        <dbReference type="EMBL" id="KAJ7563371.1"/>
    </source>
</evidence>